<sequence length="113" mass="12731">MKPVFTPLKWFTGQSVYAMGEALRLVTIRALVREALRWAAKLDLTVGEALRLVTIRAFFTVVDTSDPSYNGLLGGGIGEVIGDRKKARVYYQFSIPRGMCLKEPPRQKREREG</sequence>
<gene>
    <name evidence="1" type="ORF">LIER_35461</name>
</gene>
<protein>
    <submittedName>
        <fullName evidence="1">Uncharacterized protein</fullName>
    </submittedName>
</protein>
<name>A0AAV3NRN0_LITER</name>
<dbReference type="AlphaFoldDB" id="A0AAV3NRN0"/>
<dbReference type="Proteomes" id="UP001454036">
    <property type="component" value="Unassembled WGS sequence"/>
</dbReference>
<reference evidence="1 2" key="1">
    <citation type="submission" date="2024-01" db="EMBL/GenBank/DDBJ databases">
        <title>The complete chloroplast genome sequence of Lithospermum erythrorhizon: insights into the phylogenetic relationship among Boraginaceae species and the maternal lineages of purple gromwells.</title>
        <authorList>
            <person name="Okada T."/>
            <person name="Watanabe K."/>
        </authorList>
    </citation>
    <scope>NUCLEOTIDE SEQUENCE [LARGE SCALE GENOMIC DNA]</scope>
</reference>
<dbReference type="EMBL" id="BAABME010015553">
    <property type="protein sequence ID" value="GAA0141781.1"/>
    <property type="molecule type" value="Genomic_DNA"/>
</dbReference>
<keyword evidence="2" id="KW-1185">Reference proteome</keyword>
<comment type="caution">
    <text evidence="1">The sequence shown here is derived from an EMBL/GenBank/DDBJ whole genome shotgun (WGS) entry which is preliminary data.</text>
</comment>
<organism evidence="1 2">
    <name type="scientific">Lithospermum erythrorhizon</name>
    <name type="common">Purple gromwell</name>
    <name type="synonym">Lithospermum officinale var. erythrorhizon</name>
    <dbReference type="NCBI Taxonomy" id="34254"/>
    <lineage>
        <taxon>Eukaryota</taxon>
        <taxon>Viridiplantae</taxon>
        <taxon>Streptophyta</taxon>
        <taxon>Embryophyta</taxon>
        <taxon>Tracheophyta</taxon>
        <taxon>Spermatophyta</taxon>
        <taxon>Magnoliopsida</taxon>
        <taxon>eudicotyledons</taxon>
        <taxon>Gunneridae</taxon>
        <taxon>Pentapetalae</taxon>
        <taxon>asterids</taxon>
        <taxon>lamiids</taxon>
        <taxon>Boraginales</taxon>
        <taxon>Boraginaceae</taxon>
        <taxon>Boraginoideae</taxon>
        <taxon>Lithospermeae</taxon>
        <taxon>Lithospermum</taxon>
    </lineage>
</organism>
<accession>A0AAV3NRN0</accession>
<evidence type="ECO:0000313" key="2">
    <source>
        <dbReference type="Proteomes" id="UP001454036"/>
    </source>
</evidence>
<evidence type="ECO:0000313" key="1">
    <source>
        <dbReference type="EMBL" id="GAA0141781.1"/>
    </source>
</evidence>
<proteinExistence type="predicted"/>